<feature type="region of interest" description="Disordered" evidence="1">
    <location>
        <begin position="133"/>
        <end position="174"/>
    </location>
</feature>
<feature type="compositionally biased region" description="Basic and acidic residues" evidence="1">
    <location>
        <begin position="133"/>
        <end position="144"/>
    </location>
</feature>
<dbReference type="AlphaFoldDB" id="A0A517LG71"/>
<organism evidence="3 4">
    <name type="scientific">Venturia effusa</name>
    <dbReference type="NCBI Taxonomy" id="50376"/>
    <lineage>
        <taxon>Eukaryota</taxon>
        <taxon>Fungi</taxon>
        <taxon>Dikarya</taxon>
        <taxon>Ascomycota</taxon>
        <taxon>Pezizomycotina</taxon>
        <taxon>Dothideomycetes</taxon>
        <taxon>Pleosporomycetidae</taxon>
        <taxon>Venturiales</taxon>
        <taxon>Venturiaceae</taxon>
        <taxon>Venturia</taxon>
    </lineage>
</organism>
<proteinExistence type="predicted"/>
<evidence type="ECO:0000256" key="2">
    <source>
        <dbReference type="SAM" id="Phobius"/>
    </source>
</evidence>
<keyword evidence="4" id="KW-1185">Reference proteome</keyword>
<keyword evidence="2" id="KW-0812">Transmembrane</keyword>
<sequence>MLTYMMGLRKSVHWVLGALTYYFVWPIYYLYQIASAAWLVYRISHTAARKDRGFNSKGVHRPYHDHLQTHVRDLERQTSRECKHEPIEQNNEIRHPITVVTVDWKSEKQEVYAKHAERLSVLVQQYSDASREERYSKRTSRADMLDYTLTQKSGPPNLSKKFPTPGDGGSGGPG</sequence>
<accession>A0A517LG71</accession>
<evidence type="ECO:0000313" key="3">
    <source>
        <dbReference type="EMBL" id="QDS74609.1"/>
    </source>
</evidence>
<keyword evidence="2" id="KW-0472">Membrane</keyword>
<protein>
    <submittedName>
        <fullName evidence="3">Uncharacterized protein</fullName>
    </submittedName>
</protein>
<evidence type="ECO:0000256" key="1">
    <source>
        <dbReference type="SAM" id="MobiDB-lite"/>
    </source>
</evidence>
<evidence type="ECO:0000313" key="4">
    <source>
        <dbReference type="Proteomes" id="UP000316270"/>
    </source>
</evidence>
<name>A0A517LG71_9PEZI</name>
<gene>
    <name evidence="3" type="ORF">FKW77_008596</name>
</gene>
<keyword evidence="2" id="KW-1133">Transmembrane helix</keyword>
<dbReference type="EMBL" id="CP042195">
    <property type="protein sequence ID" value="QDS74609.1"/>
    <property type="molecule type" value="Genomic_DNA"/>
</dbReference>
<dbReference type="Proteomes" id="UP000316270">
    <property type="component" value="Chromosome 11"/>
</dbReference>
<reference evidence="3 4" key="1">
    <citation type="submission" date="2019-07" db="EMBL/GenBank/DDBJ databases">
        <title>Finished genome of Venturia effusa.</title>
        <authorList>
            <person name="Young C.A."/>
            <person name="Cox M.P."/>
            <person name="Ganley A.R.D."/>
            <person name="David W.J."/>
        </authorList>
    </citation>
    <scope>NUCLEOTIDE SEQUENCE [LARGE SCALE GENOMIC DNA]</scope>
    <source>
        <strain evidence="4">albino</strain>
    </source>
</reference>
<feature type="transmembrane region" description="Helical" evidence="2">
    <location>
        <begin position="20"/>
        <end position="41"/>
    </location>
</feature>